<accession>A0A9Q3KKU4</accession>
<feature type="region of interest" description="Disordered" evidence="1">
    <location>
        <begin position="1"/>
        <end position="56"/>
    </location>
</feature>
<comment type="caution">
    <text evidence="2">The sequence shown here is derived from an EMBL/GenBank/DDBJ whole genome shotgun (WGS) entry which is preliminary data.</text>
</comment>
<dbReference type="AlphaFoldDB" id="A0A9Q3KKU4"/>
<dbReference type="Proteomes" id="UP000765509">
    <property type="component" value="Unassembled WGS sequence"/>
</dbReference>
<gene>
    <name evidence="2" type="ORF">O181_123260</name>
</gene>
<reference evidence="2" key="1">
    <citation type="submission" date="2021-03" db="EMBL/GenBank/DDBJ databases">
        <title>Draft genome sequence of rust myrtle Austropuccinia psidii MF-1, a brazilian biotype.</title>
        <authorList>
            <person name="Quecine M.C."/>
            <person name="Pachon D.M.R."/>
            <person name="Bonatelli M.L."/>
            <person name="Correr F.H."/>
            <person name="Franceschini L.M."/>
            <person name="Leite T.F."/>
            <person name="Margarido G.R.A."/>
            <person name="Almeida C.A."/>
            <person name="Ferrarezi J.A."/>
            <person name="Labate C.A."/>
        </authorList>
    </citation>
    <scope>NUCLEOTIDE SEQUENCE</scope>
    <source>
        <strain evidence="2">MF-1</strain>
    </source>
</reference>
<keyword evidence="3" id="KW-1185">Reference proteome</keyword>
<proteinExistence type="predicted"/>
<evidence type="ECO:0000313" key="3">
    <source>
        <dbReference type="Proteomes" id="UP000765509"/>
    </source>
</evidence>
<evidence type="ECO:0000313" key="2">
    <source>
        <dbReference type="EMBL" id="MBW0583545.1"/>
    </source>
</evidence>
<dbReference type="EMBL" id="AVOT02115410">
    <property type="protein sequence ID" value="MBW0583545.1"/>
    <property type="molecule type" value="Genomic_DNA"/>
</dbReference>
<sequence length="80" mass="8515">MSEGARARSGEESVEEEDSGKTEVADALANAPESPQDDGADASIHGAAQSSSFSQGQFQSPFFQDSIHEGTLSFLWYSRS</sequence>
<name>A0A9Q3KKU4_9BASI</name>
<organism evidence="2 3">
    <name type="scientific">Austropuccinia psidii MF-1</name>
    <dbReference type="NCBI Taxonomy" id="1389203"/>
    <lineage>
        <taxon>Eukaryota</taxon>
        <taxon>Fungi</taxon>
        <taxon>Dikarya</taxon>
        <taxon>Basidiomycota</taxon>
        <taxon>Pucciniomycotina</taxon>
        <taxon>Pucciniomycetes</taxon>
        <taxon>Pucciniales</taxon>
        <taxon>Sphaerophragmiaceae</taxon>
        <taxon>Austropuccinia</taxon>
    </lineage>
</organism>
<evidence type="ECO:0000256" key="1">
    <source>
        <dbReference type="SAM" id="MobiDB-lite"/>
    </source>
</evidence>
<protein>
    <submittedName>
        <fullName evidence="2">Uncharacterized protein</fullName>
    </submittedName>
</protein>
<feature type="compositionally biased region" description="Basic and acidic residues" evidence="1">
    <location>
        <begin position="1"/>
        <end position="11"/>
    </location>
</feature>